<name>A0ABV1AI93_9FIRM</name>
<keyword evidence="2" id="KW-1185">Reference proteome</keyword>
<dbReference type="Gene3D" id="1.20.58.1000">
    <property type="entry name" value="Metal-sensitive repressor, helix protomer"/>
    <property type="match status" value="1"/>
</dbReference>
<accession>A0ABV1AI93</accession>
<gene>
    <name evidence="1" type="ORF">WMO75_04865</name>
</gene>
<evidence type="ECO:0000313" key="2">
    <source>
        <dbReference type="Proteomes" id="UP001446032"/>
    </source>
</evidence>
<dbReference type="PANTHER" id="PTHR33677:SF3">
    <property type="entry name" value="COPPER-SENSING TRANSCRIPTIONAL REPRESSOR RICR"/>
    <property type="match status" value="1"/>
</dbReference>
<evidence type="ECO:0000313" key="1">
    <source>
        <dbReference type="EMBL" id="MEQ2357681.1"/>
    </source>
</evidence>
<reference evidence="1 2" key="1">
    <citation type="submission" date="2024-03" db="EMBL/GenBank/DDBJ databases">
        <title>Human intestinal bacterial collection.</title>
        <authorList>
            <person name="Pauvert C."/>
            <person name="Hitch T.C.A."/>
            <person name="Clavel T."/>
        </authorList>
    </citation>
    <scope>NUCLEOTIDE SEQUENCE [LARGE SCALE GENOMIC DNA]</scope>
    <source>
        <strain evidence="1 2">CLA-AA-H95</strain>
    </source>
</reference>
<dbReference type="CDD" id="cd10156">
    <property type="entry name" value="FpFrmR-Cterm-like_DUF156"/>
    <property type="match status" value="1"/>
</dbReference>
<dbReference type="EMBL" id="JBBMEI010000010">
    <property type="protein sequence ID" value="MEQ2357681.1"/>
    <property type="molecule type" value="Genomic_DNA"/>
</dbReference>
<protein>
    <submittedName>
        <fullName evidence="1">Metal-sensing transcriptional repressor</fullName>
    </submittedName>
</protein>
<comment type="caution">
    <text evidence="1">The sequence shown here is derived from an EMBL/GenBank/DDBJ whole genome shotgun (WGS) entry which is preliminary data.</text>
</comment>
<dbReference type="InterPro" id="IPR003735">
    <property type="entry name" value="Metal_Tscrpt_repr"/>
</dbReference>
<dbReference type="Proteomes" id="UP001446032">
    <property type="component" value="Unassembled WGS sequence"/>
</dbReference>
<dbReference type="Pfam" id="PF02583">
    <property type="entry name" value="Trns_repr_metal"/>
    <property type="match status" value="1"/>
</dbReference>
<sequence>MENNNDVTKTPVCSCCCTKHTDRSEAERKKLVNRLKRIEGQIRGIIGMLENDAYCNDILIQSAAVNAAVNSFNKELLANHIRTCVARDIRAGKDETIDELVATLQKLMK</sequence>
<proteinExistence type="predicted"/>
<dbReference type="RefSeq" id="WP_022215511.1">
    <property type="nucleotide sequence ID" value="NZ_JBBMEI010000010.1"/>
</dbReference>
<dbReference type="InterPro" id="IPR038390">
    <property type="entry name" value="Metal_Tscrpt_repr_sf"/>
</dbReference>
<dbReference type="PANTHER" id="PTHR33677">
    <property type="entry name" value="TRANSCRIPTIONAL REPRESSOR FRMR-RELATED"/>
    <property type="match status" value="1"/>
</dbReference>
<organism evidence="1 2">
    <name type="scientific">Blautia intestinihominis</name>
    <dbReference type="NCBI Taxonomy" id="3133152"/>
    <lineage>
        <taxon>Bacteria</taxon>
        <taxon>Bacillati</taxon>
        <taxon>Bacillota</taxon>
        <taxon>Clostridia</taxon>
        <taxon>Lachnospirales</taxon>
        <taxon>Lachnospiraceae</taxon>
        <taxon>Blautia</taxon>
    </lineage>
</organism>